<dbReference type="Proteomes" id="UP000288716">
    <property type="component" value="Unassembled WGS sequence"/>
</dbReference>
<feature type="compositionally biased region" description="Polar residues" evidence="6">
    <location>
        <begin position="231"/>
        <end position="240"/>
    </location>
</feature>
<dbReference type="PANTHER" id="PTHR23185:SF0">
    <property type="entry name" value="PROTEIN VIRILIZER HOMOLOG"/>
    <property type="match status" value="1"/>
</dbReference>
<dbReference type="InterPro" id="IPR031801">
    <property type="entry name" value="VIR_N"/>
</dbReference>
<feature type="compositionally biased region" description="Low complexity" evidence="6">
    <location>
        <begin position="345"/>
        <end position="369"/>
    </location>
</feature>
<evidence type="ECO:0000313" key="8">
    <source>
        <dbReference type="EMBL" id="RWS31806.1"/>
    </source>
</evidence>
<sequence length="1881" mass="213384">MDRKEDCKSEDNEEKGDKLPSLLFFDTFSHESSEKSSLDVIQFSRPVLIERITIIPLGTKIEADFPGGVRLGATNPSSFALQFNVNDLSKPNSSTFAHCGSFEYKERINEVYTPSEKKVTDAVVIQGSYRTLTLAIFGDLVDLSSIVTQSETPSTTPVSEPSSYISSVKQEYDTEKEVDVSVKTFENDNERKRENDINFESLPSPSFADDFKCKNEPKASPDSVKSKESTPHQIDSSICVTNDKRFDDCDENKEQSTMRITHSRPKSPFNVYSRYKRSRSKSPATKKPNNRSRSPHSKRRTPSPNRQRRSPHSSNSSRSPKSVRSRSPRSIKSLSPSPKYGRHTSPSSRSQKSLQSVKSTSSTSHSPVTKIERINLRDKVHDNNVLDKPDSGVYELQNNPLPLDSDLLEPVSSEHSPVSAENVSDDGDIGDMDVEFNHEINDAQKDCDDFEAISSDEEYIDDNIIDESDVVVDYGDFPINDYSYIWTFNPFQCEFECLTYFGNPASGFFRRKPINCDNQKVFELLKLIESFKSETLKNERWIEAVETVASDIHLLNIDSEMMQSLVEWVVDGLDYELAMKQPLTGSKVRHIKAGIKLLISLFDTRGEVVETILSTEALRMLMDLYFKPYMSLPVKLLITRGFDAVCNSSVGVNHVINHRYQLENVRGGAEETCYQMLLNLMLSKPPSRLSAALVALLSKIHYFECFGLLKSMVFDNQLTDKINFTKLRSLLIEIISTFKKAKFCLTQRLRYLPASSQFQVNKVLSTIYPAVYNWMSYHDTLECILRIYHNSDLECLTEYCDEFVSELLNEENGPLFLLGKNAITKSNDIQRILVQDCDDTENQAQNIGFRFSFTLQANFLIDSLFEMQHKEHFDVSRACDDPEMAATFHRLYALVFNVAGRRAVIDALTAADNIKVLFPFLLPTGNKKIDIRISKSVCSGYAAELCLLVVQSTESEIVEFIENHGEQLLKISENDYIPKLSVLSSWMWPLKNGLTLAYNEQTFKSLVEVIKKFSESLKENGESNVFTIPLELITVMRILKQLCVNPSKDEKNDYGTSLELKFQYGIVQIYTLDTMAMLLNIMNKLLDTYLKPSHQSASLVGNQGSLIIQLVKPCLKLIKEMIHRLTIAQGKDFKDITPVYMFLRVYSLMAIFPSSSFHYSTAQELCSLIVEILMIYTQICLSSTETEEALTKSVWSKMLLEVFQYTFSSPLTFLHGLTLLSDLLPLPLPIHSPEALKHDEITKLINFRKLWSAHLHVLSSEIDTLINCFVFSASLCVQQLVRRICIQITDLSASSAVTVVKTILELFSEHYPTSEESTSNLYCVLNLLSSLMTHPPFKITFIQIIYGSKNEEKYGQTLNKLLALLKINIDKLVNIAVAELTMVSLDVFEISNNIILTLQSIIQSLCDPQISLCSTEPSGTNLQNLSNSIPPKEVLILISNSLLNLITKTIHRKSLPLITLSLRIMTLLCEHDFGFWNFKQTLVEKHPLAIHALIFNICAFWENDKSKYEYCKQTLESLCCFLKVLLNPDENESVRQVKLSTAEARKLMNWESNEELKCHPLRSIQNILQKTENFDETSSNSFEWLIELLEKNVTESTTKLLEPILPSADTLAFQFSGRPVYFVTHHCNERQHYFPASAEFFDYESSLIGEGTKINLKSLSEDYCGTDFDLKSALEELCKCQEPGELPLNASSDLPIKKSDSLTSHKDSMKHTAIKTPYIAPMRGRGYQRPGMMSHSTRVNDPFRSRPPNTSRPPSMHVDDFVALEQGRNDNFSGGKRSSKDYRGCSPNSRVYSIGTMPRPMYYAADVYANRRTHPLSPPPLHQPSRSARYVRDSYSPQGSRSRSDSLGPSTGQHWSKMGIAGSRRDSREARDSRQSRPFPR</sequence>
<evidence type="ECO:0000256" key="6">
    <source>
        <dbReference type="SAM" id="MobiDB-lite"/>
    </source>
</evidence>
<keyword evidence="3" id="KW-0507">mRNA processing</keyword>
<comment type="subcellular location">
    <subcellularLocation>
        <location evidence="1">Nucleus</location>
    </subcellularLocation>
</comment>
<feature type="compositionally biased region" description="Low complexity" evidence="6">
    <location>
        <begin position="1746"/>
        <end position="1755"/>
    </location>
</feature>
<name>A0A443SWC4_9ACAR</name>
<feature type="compositionally biased region" description="Basic and acidic residues" evidence="6">
    <location>
        <begin position="370"/>
        <end position="390"/>
    </location>
</feature>
<evidence type="ECO:0000259" key="7">
    <source>
        <dbReference type="Pfam" id="PF15912"/>
    </source>
</evidence>
<dbReference type="GO" id="GO:0006397">
    <property type="term" value="P:mRNA processing"/>
    <property type="evidence" value="ECO:0007669"/>
    <property type="project" value="UniProtKB-KW"/>
</dbReference>
<dbReference type="OrthoDB" id="6427812at2759"/>
<protein>
    <submittedName>
        <fullName evidence="8">Protein virilizer-like protein</fullName>
    </submittedName>
</protein>
<feature type="compositionally biased region" description="Polar residues" evidence="6">
    <location>
        <begin position="1835"/>
        <end position="1854"/>
    </location>
</feature>
<evidence type="ECO:0000256" key="1">
    <source>
        <dbReference type="ARBA" id="ARBA00004123"/>
    </source>
</evidence>
<keyword evidence="4" id="KW-0508">mRNA splicing</keyword>
<feature type="compositionally biased region" description="Basic residues" evidence="6">
    <location>
        <begin position="288"/>
        <end position="311"/>
    </location>
</feature>
<dbReference type="EMBL" id="NCKV01000055">
    <property type="protein sequence ID" value="RWS31806.1"/>
    <property type="molecule type" value="Genomic_DNA"/>
</dbReference>
<reference evidence="8 9" key="1">
    <citation type="journal article" date="2018" name="Gigascience">
        <title>Genomes of trombidid mites reveal novel predicted allergens and laterally-transferred genes associated with secondary metabolism.</title>
        <authorList>
            <person name="Dong X."/>
            <person name="Chaisiri K."/>
            <person name="Xia D."/>
            <person name="Armstrong S.D."/>
            <person name="Fang Y."/>
            <person name="Donnelly M.J."/>
            <person name="Kadowaki T."/>
            <person name="McGarry J.W."/>
            <person name="Darby A.C."/>
            <person name="Makepeace B.L."/>
        </authorList>
    </citation>
    <scope>NUCLEOTIDE SEQUENCE [LARGE SCALE GENOMIC DNA]</scope>
    <source>
        <strain evidence="8">UoL-UT</strain>
    </source>
</reference>
<accession>A0A443SWC4</accession>
<gene>
    <name evidence="8" type="ORF">B4U80_03245</name>
</gene>
<dbReference type="GO" id="GO:0008380">
    <property type="term" value="P:RNA splicing"/>
    <property type="evidence" value="ECO:0007669"/>
    <property type="project" value="UniProtKB-KW"/>
</dbReference>
<organism evidence="8 9">
    <name type="scientific">Leptotrombidium deliense</name>
    <dbReference type="NCBI Taxonomy" id="299467"/>
    <lineage>
        <taxon>Eukaryota</taxon>
        <taxon>Metazoa</taxon>
        <taxon>Ecdysozoa</taxon>
        <taxon>Arthropoda</taxon>
        <taxon>Chelicerata</taxon>
        <taxon>Arachnida</taxon>
        <taxon>Acari</taxon>
        <taxon>Acariformes</taxon>
        <taxon>Trombidiformes</taxon>
        <taxon>Prostigmata</taxon>
        <taxon>Anystina</taxon>
        <taxon>Parasitengona</taxon>
        <taxon>Trombiculoidea</taxon>
        <taxon>Trombiculidae</taxon>
        <taxon>Leptotrombidium</taxon>
    </lineage>
</organism>
<dbReference type="InterPro" id="IPR026736">
    <property type="entry name" value="Virilizer"/>
</dbReference>
<feature type="compositionally biased region" description="Basic and acidic residues" evidence="6">
    <location>
        <begin position="209"/>
        <end position="230"/>
    </location>
</feature>
<dbReference type="VEuPathDB" id="VectorBase:LDEU000228"/>
<dbReference type="STRING" id="299467.A0A443SWC4"/>
<feature type="domain" description="Virilizer N-terminal" evidence="7">
    <location>
        <begin position="22"/>
        <end position="227"/>
    </location>
</feature>
<dbReference type="GO" id="GO:0003723">
    <property type="term" value="F:RNA binding"/>
    <property type="evidence" value="ECO:0007669"/>
    <property type="project" value="TreeGrafter"/>
</dbReference>
<evidence type="ECO:0000256" key="2">
    <source>
        <dbReference type="ARBA" id="ARBA00008371"/>
    </source>
</evidence>
<feature type="compositionally biased region" description="Basic and acidic residues" evidence="6">
    <location>
        <begin position="242"/>
        <end position="256"/>
    </location>
</feature>
<feature type="region of interest" description="Disordered" evidence="6">
    <location>
        <begin position="149"/>
        <end position="170"/>
    </location>
</feature>
<feature type="region of interest" description="Disordered" evidence="6">
    <location>
        <begin position="1722"/>
        <end position="1795"/>
    </location>
</feature>
<evidence type="ECO:0000256" key="4">
    <source>
        <dbReference type="ARBA" id="ARBA00023187"/>
    </source>
</evidence>
<dbReference type="Pfam" id="PF15912">
    <property type="entry name" value="VIR_N"/>
    <property type="match status" value="1"/>
</dbReference>
<feature type="compositionally biased region" description="Low complexity" evidence="6">
    <location>
        <begin position="149"/>
        <end position="163"/>
    </location>
</feature>
<keyword evidence="9" id="KW-1185">Reference proteome</keyword>
<comment type="similarity">
    <text evidence="2">Belongs to the vir family.</text>
</comment>
<dbReference type="PANTHER" id="PTHR23185">
    <property type="entry name" value="PROTEIN VIRILIZER HOMOLOG"/>
    <property type="match status" value="1"/>
</dbReference>
<dbReference type="GO" id="GO:0036396">
    <property type="term" value="C:RNA N6-methyladenosine methyltransferase complex"/>
    <property type="evidence" value="ECO:0007669"/>
    <property type="project" value="TreeGrafter"/>
</dbReference>
<feature type="compositionally biased region" description="Basic and acidic residues" evidence="6">
    <location>
        <begin position="1863"/>
        <end position="1875"/>
    </location>
</feature>
<feature type="region of interest" description="Disordered" evidence="6">
    <location>
        <begin position="1813"/>
        <end position="1881"/>
    </location>
</feature>
<feature type="region of interest" description="Disordered" evidence="6">
    <location>
        <begin position="182"/>
        <end position="399"/>
    </location>
</feature>
<feature type="compositionally biased region" description="Basic and acidic residues" evidence="6">
    <location>
        <begin position="182"/>
        <end position="196"/>
    </location>
</feature>
<keyword evidence="5" id="KW-0539">Nucleus</keyword>
<comment type="caution">
    <text evidence="8">The sequence shown here is derived from an EMBL/GenBank/DDBJ whole genome shotgun (WGS) entry which is preliminary data.</text>
</comment>
<evidence type="ECO:0000313" key="9">
    <source>
        <dbReference type="Proteomes" id="UP000288716"/>
    </source>
</evidence>
<proteinExistence type="inferred from homology"/>
<evidence type="ECO:0000256" key="5">
    <source>
        <dbReference type="ARBA" id="ARBA00023242"/>
    </source>
</evidence>
<evidence type="ECO:0000256" key="3">
    <source>
        <dbReference type="ARBA" id="ARBA00022664"/>
    </source>
</evidence>
<dbReference type="GO" id="GO:0005634">
    <property type="term" value="C:nucleus"/>
    <property type="evidence" value="ECO:0007669"/>
    <property type="project" value="UniProtKB-SubCell"/>
</dbReference>